<proteinExistence type="predicted"/>
<dbReference type="PANTHER" id="PTHR33169">
    <property type="entry name" value="PADR-FAMILY TRANSCRIPTIONAL REGULATOR"/>
    <property type="match status" value="1"/>
</dbReference>
<dbReference type="RefSeq" id="WP_100388028.1">
    <property type="nucleotide sequence ID" value="NZ_BMZU01000001.1"/>
</dbReference>
<evidence type="ECO:0000313" key="3">
    <source>
        <dbReference type="Proteomes" id="UP000231742"/>
    </source>
</evidence>
<dbReference type="InterPro" id="IPR011991">
    <property type="entry name" value="ArsR-like_HTH"/>
</dbReference>
<evidence type="ECO:0000259" key="1">
    <source>
        <dbReference type="Pfam" id="PF03551"/>
    </source>
</evidence>
<comment type="caution">
    <text evidence="2">The sequence shown here is derived from an EMBL/GenBank/DDBJ whole genome shotgun (WGS) entry which is preliminary data.</text>
</comment>
<dbReference type="AlphaFoldDB" id="A0A2M9D6J5"/>
<dbReference type="PANTHER" id="PTHR33169:SF14">
    <property type="entry name" value="TRANSCRIPTIONAL REGULATOR RV3488"/>
    <property type="match status" value="1"/>
</dbReference>
<name>A0A2M9D6J5_9MICO</name>
<accession>A0A2M9D6J5</accession>
<gene>
    <name evidence="2" type="ORF">CLV85_0506</name>
</gene>
<dbReference type="InterPro" id="IPR036388">
    <property type="entry name" value="WH-like_DNA-bd_sf"/>
</dbReference>
<sequence>MVESAASTQLRRGVVGPCILALLSTGPRFGLQIVRELNDVGQLLTSQGTVYPLLSRLQEAGQVSSHWEVSDTERPRRYYSLTDVGRRDLELFREDWRQFSGSVGTLLQTIPSSSSESEQS</sequence>
<dbReference type="Proteomes" id="UP000231742">
    <property type="component" value="Unassembled WGS sequence"/>
</dbReference>
<keyword evidence="3" id="KW-1185">Reference proteome</keyword>
<organism evidence="2 3">
    <name type="scientific">Salinibacterium amurskyense</name>
    <dbReference type="NCBI Taxonomy" id="205941"/>
    <lineage>
        <taxon>Bacteria</taxon>
        <taxon>Bacillati</taxon>
        <taxon>Actinomycetota</taxon>
        <taxon>Actinomycetes</taxon>
        <taxon>Micrococcales</taxon>
        <taxon>Microbacteriaceae</taxon>
        <taxon>Salinibacterium</taxon>
    </lineage>
</organism>
<reference evidence="2 3" key="1">
    <citation type="submission" date="2017-11" db="EMBL/GenBank/DDBJ databases">
        <title>Genomic Encyclopedia of Archaeal and Bacterial Type Strains, Phase II (KMG-II): From Individual Species to Whole Genera.</title>
        <authorList>
            <person name="Goeker M."/>
        </authorList>
    </citation>
    <scope>NUCLEOTIDE SEQUENCE [LARGE SCALE GENOMIC DNA]</scope>
    <source>
        <strain evidence="2 3">DSM 16400</strain>
    </source>
</reference>
<dbReference type="InterPro" id="IPR005149">
    <property type="entry name" value="Tscrpt_reg_PadR_N"/>
</dbReference>
<feature type="domain" description="Transcription regulator PadR N-terminal" evidence="1">
    <location>
        <begin position="19"/>
        <end position="90"/>
    </location>
</feature>
<protein>
    <submittedName>
        <fullName evidence="2">PadR family transcriptional regulator</fullName>
    </submittedName>
</protein>
<dbReference type="InterPro" id="IPR052509">
    <property type="entry name" value="Metal_resp_DNA-bind_regulator"/>
</dbReference>
<dbReference type="SUPFAM" id="SSF46785">
    <property type="entry name" value="Winged helix' DNA-binding domain"/>
    <property type="match status" value="1"/>
</dbReference>
<dbReference type="EMBL" id="PGFH01000001">
    <property type="protein sequence ID" value="PJJ81334.1"/>
    <property type="molecule type" value="Genomic_DNA"/>
</dbReference>
<dbReference type="InterPro" id="IPR036390">
    <property type="entry name" value="WH_DNA-bd_sf"/>
</dbReference>
<dbReference type="Pfam" id="PF03551">
    <property type="entry name" value="PadR"/>
    <property type="match status" value="1"/>
</dbReference>
<dbReference type="Gene3D" id="1.10.10.10">
    <property type="entry name" value="Winged helix-like DNA-binding domain superfamily/Winged helix DNA-binding domain"/>
    <property type="match status" value="1"/>
</dbReference>
<dbReference type="CDD" id="cd00090">
    <property type="entry name" value="HTH_ARSR"/>
    <property type="match status" value="1"/>
</dbReference>
<evidence type="ECO:0000313" key="2">
    <source>
        <dbReference type="EMBL" id="PJJ81334.1"/>
    </source>
</evidence>